<evidence type="ECO:0000256" key="7">
    <source>
        <dbReference type="PIRSR" id="PIRSR000463-1"/>
    </source>
</evidence>
<comment type="pathway">
    <text evidence="6">Glycan biosynthesis.</text>
</comment>
<dbReference type="PANTHER" id="PTHR43651">
    <property type="entry name" value="1,4-ALPHA-GLUCAN-BRANCHING ENZYME"/>
    <property type="match status" value="1"/>
</dbReference>
<dbReference type="FunFam" id="2.60.40.1180:FF:000003">
    <property type="entry name" value="1,4-alpha-glucan-branching enzyme, chloroplastic/amyloplastic"/>
    <property type="match status" value="1"/>
</dbReference>
<evidence type="ECO:0000256" key="4">
    <source>
        <dbReference type="ARBA" id="ARBA00022676"/>
    </source>
</evidence>
<proteinExistence type="inferred from homology"/>
<dbReference type="EC" id="2.4.1.18" evidence="3"/>
<dbReference type="PANTHER" id="PTHR43651:SF3">
    <property type="entry name" value="1,4-ALPHA-GLUCAN-BRANCHING ENZYME"/>
    <property type="match status" value="1"/>
</dbReference>
<dbReference type="GO" id="GO:0005737">
    <property type="term" value="C:cytoplasm"/>
    <property type="evidence" value="ECO:0007669"/>
    <property type="project" value="TreeGrafter"/>
</dbReference>
<dbReference type="InterPro" id="IPR017853">
    <property type="entry name" value="GH"/>
</dbReference>
<dbReference type="GO" id="GO:0043169">
    <property type="term" value="F:cation binding"/>
    <property type="evidence" value="ECO:0007669"/>
    <property type="project" value="InterPro"/>
</dbReference>
<keyword evidence="5" id="KW-0808">Transferase</keyword>
<evidence type="ECO:0000256" key="1">
    <source>
        <dbReference type="ARBA" id="ARBA00000826"/>
    </source>
</evidence>
<dbReference type="Gene3D" id="3.20.20.80">
    <property type="entry name" value="Glycosidases"/>
    <property type="match status" value="1"/>
</dbReference>
<dbReference type="PIRSF" id="PIRSF000463">
    <property type="entry name" value="GlgB"/>
    <property type="match status" value="1"/>
</dbReference>
<dbReference type="InterPro" id="IPR006048">
    <property type="entry name" value="A-amylase/branching_C"/>
</dbReference>
<dbReference type="InterPro" id="IPR004193">
    <property type="entry name" value="Glyco_hydro_13_N"/>
</dbReference>
<dbReference type="SMART" id="SM00642">
    <property type="entry name" value="Aamy"/>
    <property type="match status" value="1"/>
</dbReference>
<evidence type="ECO:0000256" key="5">
    <source>
        <dbReference type="ARBA" id="ARBA00022679"/>
    </source>
</evidence>
<reference evidence="9" key="1">
    <citation type="journal article" date="2016" name="Ticks Tick Borne Dis.">
        <title>De novo assembly and annotation of the salivary gland transcriptome of Rhipicephalus appendiculatus male and female ticks during blood feeding.</title>
        <authorList>
            <person name="de Castro M.H."/>
            <person name="de Klerk D."/>
            <person name="Pienaar R."/>
            <person name="Latif A.A."/>
            <person name="Rees D.J."/>
            <person name="Mans B.J."/>
        </authorList>
    </citation>
    <scope>NUCLEOTIDE SEQUENCE</scope>
    <source>
        <tissue evidence="9">Salivary glands</tissue>
    </source>
</reference>
<dbReference type="FunFam" id="3.20.20.80:FF:000001">
    <property type="entry name" value="1,4-alpha-glucan branching enzyme"/>
    <property type="match status" value="1"/>
</dbReference>
<sequence length="685" mass="79742">MTSYMDVDVPHIEDLLKHDPYLKNHENEIRRRYKCFQEQLLKIEDSEGLLHFCKSYEKYGMHRLPDNSIHFLEWAPGAEAVFLRGDFNGWERLTHPFKKLPYGKWELTLPPKPDGSCQIAHLDRIKIVILNKATGELADRNSPWATYVARDQNVPVYGQRFWDPPDEERYKFKHPKVPLPESLRIYECHVGIASEDYWVANYANFKDNVLPRIKHQGYNAIQIMAIMEHAYYACFGYQVTSFFAASSRYGTPEELKALVDRAHEMGIYVLLDVVHSHASKNVLDGLNQFDCTNSCFFHDGGRGTHPLWDSRLFDYTQMETLRFLLSNCYWYLQEYQFDGFRFDGVTSMLYHSHGMGHGFSGDYNEYFGLNTDTESLVYLMLANYMIHKFFPNAITIAEDVSGMPALCRPVDEGGGGFDFRLGMAIPDMWIKLLKEHKDEDWNMGNIVHTLSNRRWKEKTVAYAESHDQALVGDKTLAFWLMDKEMYTNMSVLTELTPVIDRGIALHKIIRMITHGLGGEAWLNFIGNEFGHPEWLDFPRVGNNESYHHARRQWHLVDDDLLRYRFLNNFDRALNETEDKYHWLPAPPGYVSWKHEDDKVIAFERAGVLFVLNFHPFKSFSDYEVGIETPGKYKVVLDSDAEEFGGHKRIDRSVDIFTFNKPFAGRRNSIKAYIPSRVGIIFARVD</sequence>
<dbReference type="GO" id="GO:0004553">
    <property type="term" value="F:hydrolase activity, hydrolyzing O-glycosyl compounds"/>
    <property type="evidence" value="ECO:0007669"/>
    <property type="project" value="InterPro"/>
</dbReference>
<dbReference type="SUPFAM" id="SSF51445">
    <property type="entry name" value="(Trans)glycosidases"/>
    <property type="match status" value="1"/>
</dbReference>
<name>A0A131YV17_RHIAP</name>
<dbReference type="Pfam" id="PF02806">
    <property type="entry name" value="Alpha-amylase_C"/>
    <property type="match status" value="1"/>
</dbReference>
<dbReference type="InterPro" id="IPR006047">
    <property type="entry name" value="GH13_cat_dom"/>
</dbReference>
<dbReference type="GO" id="GO:0005978">
    <property type="term" value="P:glycogen biosynthetic process"/>
    <property type="evidence" value="ECO:0007669"/>
    <property type="project" value="InterPro"/>
</dbReference>
<keyword evidence="4" id="KW-0328">Glycosyltransferase</keyword>
<dbReference type="InterPro" id="IPR037439">
    <property type="entry name" value="Branching_enzy"/>
</dbReference>
<feature type="active site" description="Nucleophile" evidence="7">
    <location>
        <position position="343"/>
    </location>
</feature>
<dbReference type="Pfam" id="PF02922">
    <property type="entry name" value="CBM_48"/>
    <property type="match status" value="1"/>
</dbReference>
<evidence type="ECO:0000313" key="9">
    <source>
        <dbReference type="EMBL" id="JAP83073.1"/>
    </source>
</evidence>
<dbReference type="CDD" id="cd02854">
    <property type="entry name" value="E_set_GBE_euk_N"/>
    <property type="match status" value="1"/>
</dbReference>
<comment type="catalytic activity">
    <reaction evidence="1">
        <text>Transfers a segment of a (1-&gt;4)-alpha-D-glucan chain to a primary hydroxy group in a similar glucan chain.</text>
        <dbReference type="EC" id="2.4.1.18"/>
    </reaction>
</comment>
<evidence type="ECO:0000256" key="2">
    <source>
        <dbReference type="ARBA" id="ARBA00009000"/>
    </source>
</evidence>
<feature type="active site" description="Proton donor" evidence="7">
    <location>
        <position position="398"/>
    </location>
</feature>
<dbReference type="GO" id="GO:0003844">
    <property type="term" value="F:1,4-alpha-glucan branching enzyme activity"/>
    <property type="evidence" value="ECO:0007669"/>
    <property type="project" value="UniProtKB-EC"/>
</dbReference>
<dbReference type="AlphaFoldDB" id="A0A131YV17"/>
<dbReference type="InterPro" id="IPR014756">
    <property type="entry name" value="Ig_E-set"/>
</dbReference>
<dbReference type="SUPFAM" id="SSF81296">
    <property type="entry name" value="E set domains"/>
    <property type="match status" value="1"/>
</dbReference>
<evidence type="ECO:0000256" key="3">
    <source>
        <dbReference type="ARBA" id="ARBA00012541"/>
    </source>
</evidence>
<feature type="domain" description="Glycosyl hydrolase family 13 catalytic" evidence="8">
    <location>
        <begin position="205"/>
        <end position="512"/>
    </location>
</feature>
<dbReference type="InterPro" id="IPR013780">
    <property type="entry name" value="Glyco_hydro_b"/>
</dbReference>
<evidence type="ECO:0000256" key="6">
    <source>
        <dbReference type="ARBA" id="ARBA00060592"/>
    </source>
</evidence>
<comment type="similarity">
    <text evidence="2">Belongs to the glycosyl hydrolase 13 family. GlgB subfamily.</text>
</comment>
<protein>
    <recommendedName>
        <fullName evidence="3">1,4-alpha-glucan branching enzyme</fullName>
        <ecNumber evidence="3">2.4.1.18</ecNumber>
    </recommendedName>
</protein>
<evidence type="ECO:0000259" key="8">
    <source>
        <dbReference type="SMART" id="SM00642"/>
    </source>
</evidence>
<dbReference type="SUPFAM" id="SSF51011">
    <property type="entry name" value="Glycosyl hydrolase domain"/>
    <property type="match status" value="1"/>
</dbReference>
<accession>A0A131YV17</accession>
<dbReference type="InterPro" id="IPR013783">
    <property type="entry name" value="Ig-like_fold"/>
</dbReference>
<organism evidence="9">
    <name type="scientific">Rhipicephalus appendiculatus</name>
    <name type="common">Brown ear tick</name>
    <dbReference type="NCBI Taxonomy" id="34631"/>
    <lineage>
        <taxon>Eukaryota</taxon>
        <taxon>Metazoa</taxon>
        <taxon>Ecdysozoa</taxon>
        <taxon>Arthropoda</taxon>
        <taxon>Chelicerata</taxon>
        <taxon>Arachnida</taxon>
        <taxon>Acari</taxon>
        <taxon>Parasitiformes</taxon>
        <taxon>Ixodida</taxon>
        <taxon>Ixodoidea</taxon>
        <taxon>Ixodidae</taxon>
        <taxon>Rhipicephalinae</taxon>
        <taxon>Rhipicephalus</taxon>
        <taxon>Rhipicephalus</taxon>
    </lineage>
</organism>
<dbReference type="Pfam" id="PF00128">
    <property type="entry name" value="Alpha-amylase"/>
    <property type="match status" value="1"/>
</dbReference>
<dbReference type="Gene3D" id="2.60.40.10">
    <property type="entry name" value="Immunoglobulins"/>
    <property type="match status" value="1"/>
</dbReference>
<dbReference type="Gene3D" id="2.60.40.1180">
    <property type="entry name" value="Golgi alpha-mannosidase II"/>
    <property type="match status" value="1"/>
</dbReference>
<dbReference type="EMBL" id="GEDV01005484">
    <property type="protein sequence ID" value="JAP83073.1"/>
    <property type="molecule type" value="Transcribed_RNA"/>
</dbReference>
<dbReference type="CDD" id="cd11321">
    <property type="entry name" value="AmyAc_bac_euk_BE"/>
    <property type="match status" value="1"/>
</dbReference>